<keyword evidence="3" id="KW-1185">Reference proteome</keyword>
<feature type="region of interest" description="Disordered" evidence="1">
    <location>
        <begin position="61"/>
        <end position="90"/>
    </location>
</feature>
<name>A0ABS8WYK0_DATST</name>
<evidence type="ECO:0000313" key="3">
    <source>
        <dbReference type="Proteomes" id="UP000823775"/>
    </source>
</evidence>
<proteinExistence type="predicted"/>
<reference evidence="2 3" key="1">
    <citation type="journal article" date="2021" name="BMC Genomics">
        <title>Datura genome reveals duplications of psychoactive alkaloid biosynthetic genes and high mutation rate following tissue culture.</title>
        <authorList>
            <person name="Rajewski A."/>
            <person name="Carter-House D."/>
            <person name="Stajich J."/>
            <person name="Litt A."/>
        </authorList>
    </citation>
    <scope>NUCLEOTIDE SEQUENCE [LARGE SCALE GENOMIC DNA]</scope>
    <source>
        <strain evidence="2">AR-01</strain>
    </source>
</reference>
<dbReference type="EMBL" id="JACEIK010015716">
    <property type="protein sequence ID" value="MCE3217100.1"/>
    <property type="molecule type" value="Genomic_DNA"/>
</dbReference>
<gene>
    <name evidence="2" type="ORF">HAX54_010379</name>
</gene>
<feature type="non-terminal residue" evidence="2">
    <location>
        <position position="1"/>
    </location>
</feature>
<feature type="non-terminal residue" evidence="2">
    <location>
        <position position="90"/>
    </location>
</feature>
<sequence length="90" mass="10300">WVLFDFVPNAKLLQSRSNSKVHQFYKVEAILRCISFPLHSNPISSSVYPHLQKMQEVIPKKEKEEKEAPNDLKKFLSGASSDRVDETVVA</sequence>
<evidence type="ECO:0000313" key="2">
    <source>
        <dbReference type="EMBL" id="MCE3217100.1"/>
    </source>
</evidence>
<comment type="caution">
    <text evidence="2">The sequence shown here is derived from an EMBL/GenBank/DDBJ whole genome shotgun (WGS) entry which is preliminary data.</text>
</comment>
<protein>
    <submittedName>
        <fullName evidence="2">Uncharacterized protein</fullName>
    </submittedName>
</protein>
<accession>A0ABS8WYK0</accession>
<evidence type="ECO:0000256" key="1">
    <source>
        <dbReference type="SAM" id="MobiDB-lite"/>
    </source>
</evidence>
<organism evidence="2 3">
    <name type="scientific">Datura stramonium</name>
    <name type="common">Jimsonweed</name>
    <name type="synonym">Common thornapple</name>
    <dbReference type="NCBI Taxonomy" id="4076"/>
    <lineage>
        <taxon>Eukaryota</taxon>
        <taxon>Viridiplantae</taxon>
        <taxon>Streptophyta</taxon>
        <taxon>Embryophyta</taxon>
        <taxon>Tracheophyta</taxon>
        <taxon>Spermatophyta</taxon>
        <taxon>Magnoliopsida</taxon>
        <taxon>eudicotyledons</taxon>
        <taxon>Gunneridae</taxon>
        <taxon>Pentapetalae</taxon>
        <taxon>asterids</taxon>
        <taxon>lamiids</taxon>
        <taxon>Solanales</taxon>
        <taxon>Solanaceae</taxon>
        <taxon>Solanoideae</taxon>
        <taxon>Datureae</taxon>
        <taxon>Datura</taxon>
    </lineage>
</organism>
<dbReference type="Proteomes" id="UP000823775">
    <property type="component" value="Unassembled WGS sequence"/>
</dbReference>
<feature type="compositionally biased region" description="Basic and acidic residues" evidence="1">
    <location>
        <begin position="61"/>
        <end position="74"/>
    </location>
</feature>